<name>A0A7D5D9Q4_9PSED</name>
<dbReference type="KEGG" id="pez:HWQ56_17285"/>
<dbReference type="Gene3D" id="1.10.10.10">
    <property type="entry name" value="Winged helix-like DNA-binding domain superfamily/Winged helix DNA-binding domain"/>
    <property type="match status" value="1"/>
</dbReference>
<dbReference type="GO" id="GO:0003677">
    <property type="term" value="F:DNA binding"/>
    <property type="evidence" value="ECO:0007669"/>
    <property type="project" value="UniProtKB-KW"/>
</dbReference>
<keyword evidence="4" id="KW-0804">Transcription</keyword>
<dbReference type="GO" id="GO:0005829">
    <property type="term" value="C:cytosol"/>
    <property type="evidence" value="ECO:0007669"/>
    <property type="project" value="TreeGrafter"/>
</dbReference>
<evidence type="ECO:0000259" key="5">
    <source>
        <dbReference type="PROSITE" id="PS50931"/>
    </source>
</evidence>
<evidence type="ECO:0000256" key="1">
    <source>
        <dbReference type="ARBA" id="ARBA00009437"/>
    </source>
</evidence>
<dbReference type="InterPro" id="IPR005119">
    <property type="entry name" value="LysR_subst-bd"/>
</dbReference>
<keyword evidence="7" id="KW-1185">Reference proteome</keyword>
<evidence type="ECO:0000256" key="3">
    <source>
        <dbReference type="ARBA" id="ARBA00023125"/>
    </source>
</evidence>
<evidence type="ECO:0000313" key="6">
    <source>
        <dbReference type="EMBL" id="QKZ05455.1"/>
    </source>
</evidence>
<evidence type="ECO:0000256" key="2">
    <source>
        <dbReference type="ARBA" id="ARBA00023015"/>
    </source>
</evidence>
<dbReference type="Pfam" id="PF03466">
    <property type="entry name" value="LysR_substrate"/>
    <property type="match status" value="1"/>
</dbReference>
<dbReference type="SUPFAM" id="SSF53850">
    <property type="entry name" value="Periplasmic binding protein-like II"/>
    <property type="match status" value="1"/>
</dbReference>
<comment type="similarity">
    <text evidence="1">Belongs to the LysR transcriptional regulatory family.</text>
</comment>
<dbReference type="EMBL" id="CP056030">
    <property type="protein sequence ID" value="QKZ05455.1"/>
    <property type="molecule type" value="Genomic_DNA"/>
</dbReference>
<dbReference type="PANTHER" id="PTHR30419:SF30">
    <property type="entry name" value="LYSR FAMILY TRANSCRIPTIONAL REGULATOR"/>
    <property type="match status" value="1"/>
</dbReference>
<dbReference type="Pfam" id="PF00126">
    <property type="entry name" value="HTH_1"/>
    <property type="match status" value="1"/>
</dbReference>
<proteinExistence type="inferred from homology"/>
<dbReference type="InterPro" id="IPR036390">
    <property type="entry name" value="WH_DNA-bd_sf"/>
</dbReference>
<feature type="domain" description="HTH lysR-type" evidence="5">
    <location>
        <begin position="3"/>
        <end position="59"/>
    </location>
</feature>
<evidence type="ECO:0000256" key="4">
    <source>
        <dbReference type="ARBA" id="ARBA00023163"/>
    </source>
</evidence>
<dbReference type="PRINTS" id="PR00039">
    <property type="entry name" value="HTHLYSR"/>
</dbReference>
<keyword evidence="2" id="KW-0805">Transcription regulation</keyword>
<organism evidence="6 7">
    <name type="scientific">Pseudomonas eucalypticola</name>
    <dbReference type="NCBI Taxonomy" id="2599595"/>
    <lineage>
        <taxon>Bacteria</taxon>
        <taxon>Pseudomonadati</taxon>
        <taxon>Pseudomonadota</taxon>
        <taxon>Gammaproteobacteria</taxon>
        <taxon>Pseudomonadales</taxon>
        <taxon>Pseudomonadaceae</taxon>
        <taxon>Pseudomonas</taxon>
    </lineage>
</organism>
<protein>
    <submittedName>
        <fullName evidence="6">LysR family transcriptional regulator</fullName>
    </submittedName>
</protein>
<keyword evidence="3" id="KW-0238">DNA-binding</keyword>
<dbReference type="CDD" id="cd05466">
    <property type="entry name" value="PBP2_LTTR_substrate"/>
    <property type="match status" value="1"/>
</dbReference>
<dbReference type="InterPro" id="IPR000847">
    <property type="entry name" value="LysR_HTH_N"/>
</dbReference>
<gene>
    <name evidence="6" type="ORF">HWQ56_17285</name>
</gene>
<dbReference type="Proteomes" id="UP000509568">
    <property type="component" value="Chromosome"/>
</dbReference>
<dbReference type="PANTHER" id="PTHR30419">
    <property type="entry name" value="HTH-TYPE TRANSCRIPTIONAL REGULATOR YBHD"/>
    <property type="match status" value="1"/>
</dbReference>
<reference evidence="6 7" key="1">
    <citation type="submission" date="2020-06" db="EMBL/GenBank/DDBJ databases">
        <title>Pseudomonas eucalypticola sp. nov., an endophyte of Eucalyptus dunnii leaves with biocontrol ability of eucalyptus leaf blight.</title>
        <authorList>
            <person name="Liu Y."/>
            <person name="Song Z."/>
            <person name="Zeng H."/>
            <person name="Lu M."/>
            <person name="Wang X."/>
            <person name="Lian X."/>
            <person name="Zhang Q."/>
        </authorList>
    </citation>
    <scope>NUCLEOTIDE SEQUENCE [LARGE SCALE GENOMIC DNA]</scope>
    <source>
        <strain evidence="6 7">NP-1</strain>
    </source>
</reference>
<dbReference type="InterPro" id="IPR050950">
    <property type="entry name" value="HTH-type_LysR_regulators"/>
</dbReference>
<dbReference type="AlphaFoldDB" id="A0A7D5D9Q4"/>
<sequence length="328" mass="36814">MHLDLRQLRHFIALVEFRNFGLAAQSVNISQSAFSRSIQALEQSFGARLIDRNRNLEPSKKGLIVLEHARLLVGNAHNLINEVRQFNEREAGELSFGCGPAPAAWLMPQAIGHFTRQLPKVRLRFHVDNWQALGQRLLAEECEFFVADARHFEFDPDYRVQLLSPHRWGFCCRSGHPLAQFDEVSVEQLFSYPLAGTVRPPNLRKALVELSGRPDFQTSIECDNGYSLVAVIQHSDAIGTTNVSRSNPYLQQGLKLLKVRGLDPQAAEFYTHYGIVSRAGYKLSYLAQTLIEAFLEADRAMQAVEAGLPPLPSDGSDRLRDVLTGLAH</sequence>
<evidence type="ECO:0000313" key="7">
    <source>
        <dbReference type="Proteomes" id="UP000509568"/>
    </source>
</evidence>
<accession>A0A7D5D9Q4</accession>
<dbReference type="Gene3D" id="3.40.190.290">
    <property type="match status" value="1"/>
</dbReference>
<dbReference type="SUPFAM" id="SSF46785">
    <property type="entry name" value="Winged helix' DNA-binding domain"/>
    <property type="match status" value="1"/>
</dbReference>
<dbReference type="RefSeq" id="WP_176571275.1">
    <property type="nucleotide sequence ID" value="NZ_CP056030.1"/>
</dbReference>
<dbReference type="InterPro" id="IPR036388">
    <property type="entry name" value="WH-like_DNA-bd_sf"/>
</dbReference>
<dbReference type="GO" id="GO:0003700">
    <property type="term" value="F:DNA-binding transcription factor activity"/>
    <property type="evidence" value="ECO:0007669"/>
    <property type="project" value="InterPro"/>
</dbReference>
<dbReference type="PROSITE" id="PS50931">
    <property type="entry name" value="HTH_LYSR"/>
    <property type="match status" value="1"/>
</dbReference>